<dbReference type="OrthoDB" id="9801987at2"/>
<dbReference type="GO" id="GO:0016887">
    <property type="term" value="F:ATP hydrolysis activity"/>
    <property type="evidence" value="ECO:0007669"/>
    <property type="project" value="InterPro"/>
</dbReference>
<accession>A0A2P6C8L7</accession>
<dbReference type="RefSeq" id="WP_105050191.1">
    <property type="nucleotide sequence ID" value="NZ_CP150661.1"/>
</dbReference>
<evidence type="ECO:0000313" key="4">
    <source>
        <dbReference type="EMBL" id="PQJ69260.1"/>
    </source>
</evidence>
<dbReference type="SUPFAM" id="SSF52540">
    <property type="entry name" value="P-loop containing nucleoside triphosphate hydrolases"/>
    <property type="match status" value="1"/>
</dbReference>
<name>A0A2P6C8L7_9FLAO</name>
<evidence type="ECO:0000256" key="2">
    <source>
        <dbReference type="ARBA" id="ARBA00022840"/>
    </source>
</evidence>
<dbReference type="EMBL" id="MSCK01000002">
    <property type="protein sequence ID" value="PQJ69260.1"/>
    <property type="molecule type" value="Genomic_DNA"/>
</dbReference>
<dbReference type="InterPro" id="IPR027417">
    <property type="entry name" value="P-loop_NTPase"/>
</dbReference>
<dbReference type="GO" id="GO:0005524">
    <property type="term" value="F:ATP binding"/>
    <property type="evidence" value="ECO:0007669"/>
    <property type="project" value="UniProtKB-KW"/>
</dbReference>
<dbReference type="Pfam" id="PF00005">
    <property type="entry name" value="ABC_tran"/>
    <property type="match status" value="1"/>
</dbReference>
<dbReference type="PROSITE" id="PS50893">
    <property type="entry name" value="ABC_TRANSPORTER_2"/>
    <property type="match status" value="1"/>
</dbReference>
<organism evidence="4 5">
    <name type="scientific">Polaribacter butkevichii</name>
    <dbReference type="NCBI Taxonomy" id="218490"/>
    <lineage>
        <taxon>Bacteria</taxon>
        <taxon>Pseudomonadati</taxon>
        <taxon>Bacteroidota</taxon>
        <taxon>Flavobacteriia</taxon>
        <taxon>Flavobacteriales</taxon>
        <taxon>Flavobacteriaceae</taxon>
    </lineage>
</organism>
<evidence type="ECO:0000313" key="5">
    <source>
        <dbReference type="Proteomes" id="UP000247345"/>
    </source>
</evidence>
<reference evidence="4 5" key="1">
    <citation type="submission" date="2016-12" db="EMBL/GenBank/DDBJ databases">
        <title>Trade-off between light-utilization and light-protection in marine flavobacteria.</title>
        <authorList>
            <person name="Kumagai Y."/>
            <person name="Yoshizawa S."/>
            <person name="Kogure K."/>
            <person name="Iwasaki W."/>
        </authorList>
    </citation>
    <scope>NUCLEOTIDE SEQUENCE [LARGE SCALE GENOMIC DNA]</scope>
    <source>
        <strain evidence="4 5">KCTC 12100</strain>
    </source>
</reference>
<keyword evidence="5" id="KW-1185">Reference proteome</keyword>
<dbReference type="InterPro" id="IPR003439">
    <property type="entry name" value="ABC_transporter-like_ATP-bd"/>
</dbReference>
<dbReference type="Gene3D" id="3.40.50.300">
    <property type="entry name" value="P-loop containing nucleotide triphosphate hydrolases"/>
    <property type="match status" value="1"/>
</dbReference>
<dbReference type="Proteomes" id="UP000247345">
    <property type="component" value="Unassembled WGS sequence"/>
</dbReference>
<keyword evidence="2 4" id="KW-0067">ATP-binding</keyword>
<dbReference type="PANTHER" id="PTHR43158">
    <property type="entry name" value="SKFA PEPTIDE EXPORT ATP-BINDING PROTEIN SKFE"/>
    <property type="match status" value="1"/>
</dbReference>
<proteinExistence type="predicted"/>
<dbReference type="AlphaFoldDB" id="A0A2P6C8L7"/>
<protein>
    <submittedName>
        <fullName evidence="4">ABC transporter ATP-binding protein</fullName>
    </submittedName>
</protein>
<feature type="domain" description="ABC transporter" evidence="3">
    <location>
        <begin position="4"/>
        <end position="216"/>
    </location>
</feature>
<dbReference type="SMART" id="SM00382">
    <property type="entry name" value="AAA"/>
    <property type="match status" value="1"/>
</dbReference>
<gene>
    <name evidence="4" type="ORF">BTO14_14655</name>
</gene>
<keyword evidence="1" id="KW-0547">Nucleotide-binding</keyword>
<evidence type="ECO:0000259" key="3">
    <source>
        <dbReference type="PROSITE" id="PS50893"/>
    </source>
</evidence>
<evidence type="ECO:0000256" key="1">
    <source>
        <dbReference type="ARBA" id="ARBA00022741"/>
    </source>
</evidence>
<dbReference type="InterPro" id="IPR003593">
    <property type="entry name" value="AAA+_ATPase"/>
</dbReference>
<sequence>MKKMHVDSVLKSYNNRQILSDVFISCEKGEIIGLLGRNGIGKSTLLKIIFGSIKAENKFVKVDNKYIKGIFYNRNLIKYLPQNNFLPNHIKIKTIIKLFCDKKNATIISNNHLIKQFLDKKSNQLSGGEKRIIEIFLIVLSNAKYILIDEPFNGVAPIHKEEIKKLIIEQSENKGFIITDHDYRNILDIATRTVIIYDGGTKEIKNNEELIQYGYIPE</sequence>
<dbReference type="PANTHER" id="PTHR43158:SF1">
    <property type="entry name" value="ABC TRANSPORTER, ATP-BINDING PROTEIN"/>
    <property type="match status" value="1"/>
</dbReference>
<comment type="caution">
    <text evidence="4">The sequence shown here is derived from an EMBL/GenBank/DDBJ whole genome shotgun (WGS) entry which is preliminary data.</text>
</comment>